<dbReference type="InterPro" id="IPR029044">
    <property type="entry name" value="Nucleotide-diphossugar_trans"/>
</dbReference>
<dbReference type="AlphaFoldDB" id="A0ABD3R4F6"/>
<dbReference type="Gene3D" id="3.90.550.10">
    <property type="entry name" value="Spore Coat Polysaccharide Biosynthesis Protein SpsA, Chain A"/>
    <property type="match status" value="1"/>
</dbReference>
<reference evidence="4 5" key="1">
    <citation type="submission" date="2024-10" db="EMBL/GenBank/DDBJ databases">
        <title>Updated reference genomes for cyclostephanoid diatoms.</title>
        <authorList>
            <person name="Roberts W.R."/>
            <person name="Alverson A.J."/>
        </authorList>
    </citation>
    <scope>NUCLEOTIDE SEQUENCE [LARGE SCALE GENOMIC DNA]</scope>
    <source>
        <strain evidence="4 5">AJA228-03</strain>
    </source>
</reference>
<evidence type="ECO:0000313" key="4">
    <source>
        <dbReference type="EMBL" id="KAL3807488.1"/>
    </source>
</evidence>
<evidence type="ECO:0000256" key="1">
    <source>
        <dbReference type="ARBA" id="ARBA00005664"/>
    </source>
</evidence>
<dbReference type="GO" id="GO:0016757">
    <property type="term" value="F:glycosyltransferase activity"/>
    <property type="evidence" value="ECO:0007669"/>
    <property type="project" value="UniProtKB-KW"/>
</dbReference>
<keyword evidence="2" id="KW-0328">Glycosyltransferase</keyword>
<organism evidence="4 5">
    <name type="scientific">Cyclostephanos tholiformis</name>
    <dbReference type="NCBI Taxonomy" id="382380"/>
    <lineage>
        <taxon>Eukaryota</taxon>
        <taxon>Sar</taxon>
        <taxon>Stramenopiles</taxon>
        <taxon>Ochrophyta</taxon>
        <taxon>Bacillariophyta</taxon>
        <taxon>Coscinodiscophyceae</taxon>
        <taxon>Thalassiosirophycidae</taxon>
        <taxon>Stephanodiscales</taxon>
        <taxon>Stephanodiscaceae</taxon>
        <taxon>Cyclostephanos</taxon>
    </lineage>
</organism>
<dbReference type="PANTHER" id="PTHR31306:SF4">
    <property type="entry name" value="ALPHA-1,2-GALACTOSYLTRANSFERASE"/>
    <property type="match status" value="1"/>
</dbReference>
<accession>A0ABD3R4F6</accession>
<dbReference type="PANTHER" id="PTHR31306">
    <property type="entry name" value="ALPHA-1,6-MANNOSYLTRANSFERASE MNN11-RELATED"/>
    <property type="match status" value="1"/>
</dbReference>
<dbReference type="Proteomes" id="UP001530377">
    <property type="component" value="Unassembled WGS sequence"/>
</dbReference>
<evidence type="ECO:0000256" key="2">
    <source>
        <dbReference type="ARBA" id="ARBA00022676"/>
    </source>
</evidence>
<keyword evidence="3" id="KW-0808">Transferase</keyword>
<dbReference type="Pfam" id="PF05637">
    <property type="entry name" value="Glyco_transf_34"/>
    <property type="match status" value="2"/>
</dbReference>
<evidence type="ECO:0000313" key="5">
    <source>
        <dbReference type="Proteomes" id="UP001530377"/>
    </source>
</evidence>
<protein>
    <submittedName>
        <fullName evidence="4">Uncharacterized protein</fullName>
    </submittedName>
</protein>
<name>A0ABD3R4F6_9STRA</name>
<gene>
    <name evidence="4" type="ORF">ACHAXA_003979</name>
</gene>
<sequence length="246" mass="28138">MLRISITTTTRATVNHNILDDDAVRSSSSSSSSPNDETLAVISVCIPGDRFNAEYIDASLSNKRYFCDKWNATCILSRDRRSTRRPGEIRDYSPKWEKLHSIIQTMKRSTDVDWILWLDCDAAFTNFDIDWRVHLRDRLDRSRVLIASRDRNGINLGVFLVPNTPYSRFFVEMMLEERHVVERDGMFHRDQNALKNLLAKSAQLKNSVDDSVPQGMINSVSPPTLSTSPHPARVLHEPNAIFPFVS</sequence>
<dbReference type="EMBL" id="JALLPB020000623">
    <property type="protein sequence ID" value="KAL3807488.1"/>
    <property type="molecule type" value="Genomic_DNA"/>
</dbReference>
<comment type="similarity">
    <text evidence="1">Belongs to the glycosyltransferase 34 family.</text>
</comment>
<comment type="caution">
    <text evidence="4">The sequence shown here is derived from an EMBL/GenBank/DDBJ whole genome shotgun (WGS) entry which is preliminary data.</text>
</comment>
<keyword evidence="5" id="KW-1185">Reference proteome</keyword>
<dbReference type="InterPro" id="IPR008630">
    <property type="entry name" value="Glyco_trans_34"/>
</dbReference>
<evidence type="ECO:0000256" key="3">
    <source>
        <dbReference type="ARBA" id="ARBA00022679"/>
    </source>
</evidence>
<proteinExistence type="inferred from homology"/>